<organism evidence="3 4">
    <name type="scientific">Kineothrix alysoides</name>
    <dbReference type="NCBI Taxonomy" id="1469948"/>
    <lineage>
        <taxon>Bacteria</taxon>
        <taxon>Bacillati</taxon>
        <taxon>Bacillota</taxon>
        <taxon>Clostridia</taxon>
        <taxon>Lachnospirales</taxon>
        <taxon>Lachnospiraceae</taxon>
        <taxon>Kineothrix</taxon>
    </lineage>
</organism>
<proteinExistence type="predicted"/>
<dbReference type="GO" id="GO:0008080">
    <property type="term" value="F:N-acetyltransferase activity"/>
    <property type="evidence" value="ECO:0007669"/>
    <property type="project" value="InterPro"/>
</dbReference>
<sequence>MKSIITDGRDERFISLCRKLDEYLNDIVGGNEMREKYDQYNTLEDIHDVVLLLRGETAIACGSFKEYLPGIVEIKRVFVRKEYRQAGCGRKLMEDLEALARKKGYCQLILETGKPLEGAMKLYKRQGFHIIDNYGQYADMPESICMQKSL</sequence>
<dbReference type="EMBL" id="SLUO01000013">
    <property type="protein sequence ID" value="TCL55896.1"/>
    <property type="molecule type" value="Genomic_DNA"/>
</dbReference>
<dbReference type="InterPro" id="IPR050769">
    <property type="entry name" value="NAT_camello-type"/>
</dbReference>
<evidence type="ECO:0000256" key="1">
    <source>
        <dbReference type="ARBA" id="ARBA00022679"/>
    </source>
</evidence>
<dbReference type="Proteomes" id="UP000295718">
    <property type="component" value="Unassembled WGS sequence"/>
</dbReference>
<gene>
    <name evidence="3" type="ORF">EDD76_11330</name>
</gene>
<dbReference type="STRING" id="1469948.GCA_000732725_00617"/>
<evidence type="ECO:0000259" key="2">
    <source>
        <dbReference type="PROSITE" id="PS51186"/>
    </source>
</evidence>
<reference evidence="3 4" key="1">
    <citation type="submission" date="2019-03" db="EMBL/GenBank/DDBJ databases">
        <title>Genomic Encyclopedia of Type Strains, Phase IV (KMG-IV): sequencing the most valuable type-strain genomes for metagenomic binning, comparative biology and taxonomic classification.</title>
        <authorList>
            <person name="Goeker M."/>
        </authorList>
    </citation>
    <scope>NUCLEOTIDE SEQUENCE [LARGE SCALE GENOMIC DNA]</scope>
    <source>
        <strain evidence="3 4">DSM 100556</strain>
    </source>
</reference>
<dbReference type="PANTHER" id="PTHR13947:SF37">
    <property type="entry name" value="LD18367P"/>
    <property type="match status" value="1"/>
</dbReference>
<dbReference type="RefSeq" id="WP_031389378.1">
    <property type="nucleotide sequence ID" value="NZ_JPNB01000001.1"/>
</dbReference>
<dbReference type="PROSITE" id="PS51186">
    <property type="entry name" value="GNAT"/>
    <property type="match status" value="1"/>
</dbReference>
<dbReference type="CDD" id="cd04301">
    <property type="entry name" value="NAT_SF"/>
    <property type="match status" value="1"/>
</dbReference>
<feature type="domain" description="N-acetyltransferase" evidence="2">
    <location>
        <begin position="3"/>
        <end position="150"/>
    </location>
</feature>
<keyword evidence="1" id="KW-0808">Transferase</keyword>
<keyword evidence="4" id="KW-1185">Reference proteome</keyword>
<dbReference type="Pfam" id="PF00583">
    <property type="entry name" value="Acetyltransf_1"/>
    <property type="match status" value="1"/>
</dbReference>
<protein>
    <recommendedName>
        <fullName evidence="2">N-acetyltransferase domain-containing protein</fullName>
    </recommendedName>
</protein>
<evidence type="ECO:0000313" key="4">
    <source>
        <dbReference type="Proteomes" id="UP000295718"/>
    </source>
</evidence>
<dbReference type="AlphaFoldDB" id="A0A4R1QPZ7"/>
<dbReference type="InterPro" id="IPR016181">
    <property type="entry name" value="Acyl_CoA_acyltransferase"/>
</dbReference>
<accession>A0A4R1QPZ7</accession>
<name>A0A4R1QPZ7_9FIRM</name>
<evidence type="ECO:0000313" key="3">
    <source>
        <dbReference type="EMBL" id="TCL55896.1"/>
    </source>
</evidence>
<dbReference type="InterPro" id="IPR000182">
    <property type="entry name" value="GNAT_dom"/>
</dbReference>
<dbReference type="OrthoDB" id="5292888at2"/>
<dbReference type="PANTHER" id="PTHR13947">
    <property type="entry name" value="GNAT FAMILY N-ACETYLTRANSFERASE"/>
    <property type="match status" value="1"/>
</dbReference>
<dbReference type="SUPFAM" id="SSF55729">
    <property type="entry name" value="Acyl-CoA N-acyltransferases (Nat)"/>
    <property type="match status" value="1"/>
</dbReference>
<dbReference type="Gene3D" id="3.40.630.30">
    <property type="match status" value="1"/>
</dbReference>
<comment type="caution">
    <text evidence="3">The sequence shown here is derived from an EMBL/GenBank/DDBJ whole genome shotgun (WGS) entry which is preliminary data.</text>
</comment>